<organism evidence="1 2">
    <name type="scientific">Shewanella phage vB_SspM_M16-3</name>
    <dbReference type="NCBI Taxonomy" id="2866684"/>
    <lineage>
        <taxon>Viruses</taxon>
        <taxon>Duplodnaviria</taxon>
        <taxon>Heunggongvirae</taxon>
        <taxon>Uroviricota</taxon>
        <taxon>Caudoviricetes</taxon>
        <taxon>Peduoviridae</taxon>
        <taxon>Arsenicumvirus</taxon>
        <taxon>Arsenicumvirus M163</taxon>
    </lineage>
</organism>
<reference evidence="1" key="1">
    <citation type="submission" date="2021-07" db="EMBL/GenBank/DDBJ databases">
        <title>Identification, Characterization, and Genomic Analysis of Novel Shewanella Virulent Phage from a Gold Mine.</title>
        <authorList>
            <person name="Bujak K."/>
            <person name="Decewicz P."/>
            <person name="Radlinska M."/>
        </authorList>
    </citation>
    <scope>NUCLEOTIDE SEQUENCE</scope>
</reference>
<name>A0AAE7WVD7_9CAUD</name>
<protein>
    <submittedName>
        <fullName evidence="1">Uncharacterized protein</fullName>
    </submittedName>
</protein>
<gene>
    <name evidence="1" type="ORF">M163_p57</name>
</gene>
<dbReference type="Proteomes" id="UP000827858">
    <property type="component" value="Segment"/>
</dbReference>
<evidence type="ECO:0000313" key="1">
    <source>
        <dbReference type="EMBL" id="QYW06347.1"/>
    </source>
</evidence>
<accession>A0AAE7WVD7</accession>
<keyword evidence="2" id="KW-1185">Reference proteome</keyword>
<sequence>MRVNGIEYNLVVTSANEFEHLSLECTDDQGLILEAELVSYTDKKAKIHFHKSPLPYELIEAFLYEVKQELEFGGKKRGP</sequence>
<proteinExistence type="predicted"/>
<evidence type="ECO:0000313" key="2">
    <source>
        <dbReference type="Proteomes" id="UP000827858"/>
    </source>
</evidence>
<dbReference type="EMBL" id="MZ568829">
    <property type="protein sequence ID" value="QYW06347.1"/>
    <property type="molecule type" value="Genomic_DNA"/>
</dbReference>